<dbReference type="RefSeq" id="WP_143103046.1">
    <property type="nucleotide sequence ID" value="NZ_FOZN01000002.1"/>
</dbReference>
<feature type="region of interest" description="Disordered" evidence="1">
    <location>
        <begin position="1"/>
        <end position="93"/>
    </location>
</feature>
<feature type="compositionally biased region" description="Basic and acidic residues" evidence="1">
    <location>
        <begin position="1"/>
        <end position="26"/>
    </location>
</feature>
<proteinExistence type="predicted"/>
<name>A0AA94KZC2_9MICO</name>
<feature type="compositionally biased region" description="Basic and acidic residues" evidence="1">
    <location>
        <begin position="33"/>
        <end position="60"/>
    </location>
</feature>
<evidence type="ECO:0000256" key="1">
    <source>
        <dbReference type="SAM" id="MobiDB-lite"/>
    </source>
</evidence>
<evidence type="ECO:0000313" key="3">
    <source>
        <dbReference type="Proteomes" id="UP000198506"/>
    </source>
</evidence>
<evidence type="ECO:0000313" key="2">
    <source>
        <dbReference type="EMBL" id="SFS09268.1"/>
    </source>
</evidence>
<accession>A0AA94KZC2</accession>
<feature type="compositionally biased region" description="Basic residues" evidence="1">
    <location>
        <begin position="65"/>
        <end position="74"/>
    </location>
</feature>
<dbReference type="Proteomes" id="UP000198506">
    <property type="component" value="Unassembled WGS sequence"/>
</dbReference>
<gene>
    <name evidence="2" type="ORF">SAMN04487783_1233</name>
</gene>
<dbReference type="EMBL" id="FOZN01000002">
    <property type="protein sequence ID" value="SFS09268.1"/>
    <property type="molecule type" value="Genomic_DNA"/>
</dbReference>
<protein>
    <submittedName>
        <fullName evidence="2">Uncharacterized protein</fullName>
    </submittedName>
</protein>
<dbReference type="AlphaFoldDB" id="A0AA94KZC2"/>
<keyword evidence="3" id="KW-1185">Reference proteome</keyword>
<organism evidence="2 3">
    <name type="scientific">Agrococcus baldri</name>
    <dbReference type="NCBI Taxonomy" id="153730"/>
    <lineage>
        <taxon>Bacteria</taxon>
        <taxon>Bacillati</taxon>
        <taxon>Actinomycetota</taxon>
        <taxon>Actinomycetes</taxon>
        <taxon>Micrococcales</taxon>
        <taxon>Microbacteriaceae</taxon>
        <taxon>Agrococcus</taxon>
    </lineage>
</organism>
<comment type="caution">
    <text evidence="2">The sequence shown here is derived from an EMBL/GenBank/DDBJ whole genome shotgun (WGS) entry which is preliminary data.</text>
</comment>
<sequence>MRHPDHFHQHTDHSQSHEGEQPERGGHSRGHGCGHEGHGPGREGRGHEGHVPTREGHEEYGQPGRHPRGGTHRRPTLERSIMKSARRIRRSGLAPEQLHRRIAATVSHADYLTTLRTLRRIGIELRSTQPGAAAGDHTAR</sequence>
<reference evidence="2 3" key="1">
    <citation type="submission" date="2016-10" db="EMBL/GenBank/DDBJ databases">
        <authorList>
            <person name="Varghese N."/>
            <person name="Submissions S."/>
        </authorList>
    </citation>
    <scope>NUCLEOTIDE SEQUENCE [LARGE SCALE GENOMIC DNA]</scope>
    <source>
        <strain evidence="2 3">IAM 15147</strain>
    </source>
</reference>